<dbReference type="GO" id="GO:0016407">
    <property type="term" value="F:acetyltransferase activity"/>
    <property type="evidence" value="ECO:0007669"/>
    <property type="project" value="TreeGrafter"/>
</dbReference>
<dbReference type="GO" id="GO:0005737">
    <property type="term" value="C:cytoplasm"/>
    <property type="evidence" value="ECO:0007669"/>
    <property type="project" value="TreeGrafter"/>
</dbReference>
<comment type="caution">
    <text evidence="10">The sequence shown here is derived from an EMBL/GenBank/DDBJ whole genome shotgun (WGS) entry which is preliminary data.</text>
</comment>
<dbReference type="InterPro" id="IPR011053">
    <property type="entry name" value="Single_hybrid_motif"/>
</dbReference>
<dbReference type="GO" id="GO:0031405">
    <property type="term" value="F:lipoic acid binding"/>
    <property type="evidence" value="ECO:0007669"/>
    <property type="project" value="TreeGrafter"/>
</dbReference>
<dbReference type="Gene3D" id="3.30.559.10">
    <property type="entry name" value="Chloramphenicol acetyltransferase-like domain"/>
    <property type="match status" value="1"/>
</dbReference>
<evidence type="ECO:0000313" key="11">
    <source>
        <dbReference type="Proteomes" id="UP000253570"/>
    </source>
</evidence>
<evidence type="ECO:0000256" key="2">
    <source>
        <dbReference type="ARBA" id="ARBA00007317"/>
    </source>
</evidence>
<dbReference type="Pfam" id="PF00198">
    <property type="entry name" value="2-oxoacid_dh"/>
    <property type="match status" value="1"/>
</dbReference>
<dbReference type="EMBL" id="QOQD01000002">
    <property type="protein sequence ID" value="RCL74419.1"/>
    <property type="molecule type" value="Genomic_DNA"/>
</dbReference>
<keyword evidence="4 7" id="KW-0808">Transferase</keyword>
<evidence type="ECO:0000256" key="3">
    <source>
        <dbReference type="ARBA" id="ARBA00011484"/>
    </source>
</evidence>
<sequence>MKVLMPQLGETVTEGTVSKWHKKIGDNVKIGEVLFEIETDKTSMEIPATSDGKLSKIHVTEGETSSVGATVAIIIGNNEEDEKETEQSEPTKEADKSQTKDPKEENKIIVEVPERSNTDTQLENSENIDTEAPNWFTYLSEVLTPTEKYNEFAGNIDIKLTPIAKRIVANERLNLDQLANYFKNQKTRRVSRKQIEDYITLQSTPAQSGVVKVKYDTSIYDDKVSINRIRKTTGKRLSESWPQIPQAFQAVEVNFSNLDKVRSTLKEKNDNTNFKISYLSFVSRAIVIAIKKYPLINGSFNVQELLLSSAVNLAIAVDLNFNGLIVPVIKNAEKNNLLDLNDRINDLVSRAQNNKLSQEEYSGGTYTISNNGSMGTYITAPIVNPPQVAIMSFDGVSKKPVIIEDKTGDTIGIRKVGILGQSFDHRAFDGAYAASFLKEVSKIIEEYDWQSEI</sequence>
<dbReference type="InterPro" id="IPR001078">
    <property type="entry name" value="2-oxoacid_DH_actylTfrase"/>
</dbReference>
<dbReference type="InterPro" id="IPR050743">
    <property type="entry name" value="2-oxoacid_DH_E2_comp"/>
</dbReference>
<dbReference type="PANTHER" id="PTHR43178">
    <property type="entry name" value="DIHYDROLIPOAMIDE ACETYLTRANSFERASE COMPONENT OF PYRUVATE DEHYDROGENASE COMPLEX"/>
    <property type="match status" value="1"/>
</dbReference>
<gene>
    <name evidence="10" type="ORF">DBW71_01450</name>
</gene>
<evidence type="ECO:0000313" key="10">
    <source>
        <dbReference type="EMBL" id="RCL74419.1"/>
    </source>
</evidence>
<comment type="subunit">
    <text evidence="3">Forms a 24-polypeptide structural core with octahedral symmetry.</text>
</comment>
<dbReference type="SUPFAM" id="SSF51230">
    <property type="entry name" value="Single hybrid motif"/>
    <property type="match status" value="1"/>
</dbReference>
<feature type="domain" description="Lipoyl-binding" evidence="9">
    <location>
        <begin position="1"/>
        <end position="75"/>
    </location>
</feature>
<feature type="compositionally biased region" description="Basic and acidic residues" evidence="8">
    <location>
        <begin position="85"/>
        <end position="117"/>
    </location>
</feature>
<dbReference type="SUPFAM" id="SSF52777">
    <property type="entry name" value="CoA-dependent acyltransferases"/>
    <property type="match status" value="1"/>
</dbReference>
<keyword evidence="5 7" id="KW-0450">Lipoyl</keyword>
<evidence type="ECO:0000256" key="7">
    <source>
        <dbReference type="RuleBase" id="RU003423"/>
    </source>
</evidence>
<evidence type="ECO:0000259" key="9">
    <source>
        <dbReference type="PROSITE" id="PS50968"/>
    </source>
</evidence>
<dbReference type="PROSITE" id="PS50968">
    <property type="entry name" value="BIOTINYL_LIPOYL"/>
    <property type="match status" value="1"/>
</dbReference>
<dbReference type="Pfam" id="PF00364">
    <property type="entry name" value="Biotin_lipoyl"/>
    <property type="match status" value="1"/>
</dbReference>
<reference evidence="10 11" key="1">
    <citation type="journal article" date="2018" name="Microbiome">
        <title>Fine metagenomic profile of the Mediterranean stratified and mixed water columns revealed by assembly and recruitment.</title>
        <authorList>
            <person name="Haro-Moreno J.M."/>
            <person name="Lopez-Perez M."/>
            <person name="De La Torre J.R."/>
            <person name="Picazo A."/>
            <person name="Camacho A."/>
            <person name="Rodriguez-Valera F."/>
        </authorList>
    </citation>
    <scope>NUCLEOTIDE SEQUENCE [LARGE SCALE GENOMIC DNA]</scope>
    <source>
        <strain evidence="10">MED-G57</strain>
    </source>
</reference>
<accession>A0A368DRH8</accession>
<evidence type="ECO:0000256" key="4">
    <source>
        <dbReference type="ARBA" id="ARBA00022679"/>
    </source>
</evidence>
<comment type="similarity">
    <text evidence="2 7">Belongs to the 2-oxoacid dehydrogenase family.</text>
</comment>
<dbReference type="InterPro" id="IPR023213">
    <property type="entry name" value="CAT-like_dom_sf"/>
</dbReference>
<dbReference type="EC" id="2.3.1.-" evidence="7"/>
<organism evidence="10 11">
    <name type="scientific">PS1 clade bacterium</name>
    <dbReference type="NCBI Taxonomy" id="2175152"/>
    <lineage>
        <taxon>Bacteria</taxon>
        <taxon>Pseudomonadati</taxon>
        <taxon>Pseudomonadota</taxon>
        <taxon>Alphaproteobacteria</taxon>
        <taxon>PS1 clade</taxon>
    </lineage>
</organism>
<dbReference type="Proteomes" id="UP000253570">
    <property type="component" value="Unassembled WGS sequence"/>
</dbReference>
<evidence type="ECO:0000256" key="6">
    <source>
        <dbReference type="ARBA" id="ARBA00023315"/>
    </source>
</evidence>
<evidence type="ECO:0000256" key="5">
    <source>
        <dbReference type="ARBA" id="ARBA00022823"/>
    </source>
</evidence>
<dbReference type="InterPro" id="IPR000089">
    <property type="entry name" value="Biotin_lipoyl"/>
</dbReference>
<dbReference type="InterPro" id="IPR003016">
    <property type="entry name" value="2-oxoA_DH_lipoyl-BS"/>
</dbReference>
<comment type="cofactor">
    <cofactor evidence="1 7">
        <name>(R)-lipoate</name>
        <dbReference type="ChEBI" id="CHEBI:83088"/>
    </cofactor>
</comment>
<feature type="region of interest" description="Disordered" evidence="8">
    <location>
        <begin position="77"/>
        <end position="123"/>
    </location>
</feature>
<evidence type="ECO:0000256" key="1">
    <source>
        <dbReference type="ARBA" id="ARBA00001938"/>
    </source>
</evidence>
<keyword evidence="6 7" id="KW-0012">Acyltransferase</keyword>
<name>A0A368DRH8_9PROT</name>
<dbReference type="AlphaFoldDB" id="A0A368DRH8"/>
<protein>
    <recommendedName>
        <fullName evidence="7">Dihydrolipoamide acetyltransferase component of pyruvate dehydrogenase complex</fullName>
        <ecNumber evidence="7">2.3.1.-</ecNumber>
    </recommendedName>
</protein>
<dbReference type="Gene3D" id="2.40.50.100">
    <property type="match status" value="1"/>
</dbReference>
<dbReference type="PANTHER" id="PTHR43178:SF5">
    <property type="entry name" value="LIPOAMIDE ACYLTRANSFERASE COMPONENT OF BRANCHED-CHAIN ALPHA-KETO ACID DEHYDROGENASE COMPLEX, MITOCHONDRIAL"/>
    <property type="match status" value="1"/>
</dbReference>
<dbReference type="CDD" id="cd06849">
    <property type="entry name" value="lipoyl_domain"/>
    <property type="match status" value="1"/>
</dbReference>
<proteinExistence type="inferred from homology"/>
<dbReference type="PROSITE" id="PS00189">
    <property type="entry name" value="LIPOYL"/>
    <property type="match status" value="1"/>
</dbReference>
<evidence type="ECO:0000256" key="8">
    <source>
        <dbReference type="SAM" id="MobiDB-lite"/>
    </source>
</evidence>